<dbReference type="Gene3D" id="1.10.10.10">
    <property type="entry name" value="Winged helix-like DNA-binding domain superfamily/Winged helix DNA-binding domain"/>
    <property type="match status" value="1"/>
</dbReference>
<comment type="caution">
    <text evidence="5">The sequence shown here is derived from an EMBL/GenBank/DDBJ whole genome shotgun (WGS) entry which is preliminary data.</text>
</comment>
<gene>
    <name evidence="5" type="ORF">BU072_01080</name>
</gene>
<dbReference type="GO" id="GO:0005988">
    <property type="term" value="P:lactose metabolic process"/>
    <property type="evidence" value="ECO:0007669"/>
    <property type="project" value="UniProtKB-KW"/>
</dbReference>
<dbReference type="InterPro" id="IPR014036">
    <property type="entry name" value="DeoR-like_C"/>
</dbReference>
<evidence type="ECO:0000256" key="3">
    <source>
        <dbReference type="ARBA" id="ARBA00023163"/>
    </source>
</evidence>
<dbReference type="Pfam" id="PF08220">
    <property type="entry name" value="HTH_DeoR"/>
    <property type="match status" value="1"/>
</dbReference>
<accession>A0A2T4PWN4</accession>
<dbReference type="AlphaFoldDB" id="A0A2T4PWN4"/>
<evidence type="ECO:0000313" key="5">
    <source>
        <dbReference type="EMBL" id="PTI30902.1"/>
    </source>
</evidence>
<dbReference type="PANTHER" id="PTHR30363">
    <property type="entry name" value="HTH-TYPE TRANSCRIPTIONAL REGULATOR SRLR-RELATED"/>
    <property type="match status" value="1"/>
</dbReference>
<dbReference type="GO" id="GO:0003700">
    <property type="term" value="F:DNA-binding transcription factor activity"/>
    <property type="evidence" value="ECO:0007669"/>
    <property type="project" value="InterPro"/>
</dbReference>
<feature type="domain" description="HTH deoR-type" evidence="4">
    <location>
        <begin position="3"/>
        <end position="59"/>
    </location>
</feature>
<evidence type="ECO:0000256" key="2">
    <source>
        <dbReference type="ARBA" id="ARBA00023015"/>
    </source>
</evidence>
<proteinExistence type="predicted"/>
<dbReference type="SUPFAM" id="SSF100950">
    <property type="entry name" value="NagB/RpiA/CoA transferase-like"/>
    <property type="match status" value="1"/>
</dbReference>
<evidence type="ECO:0000313" key="6">
    <source>
        <dbReference type="Proteomes" id="UP000241209"/>
    </source>
</evidence>
<dbReference type="PROSITE" id="PS51000">
    <property type="entry name" value="HTH_DEOR_2"/>
    <property type="match status" value="1"/>
</dbReference>
<keyword evidence="2" id="KW-0805">Transcription regulation</keyword>
<sequence>MVPYERQQRILEILKEKELVKIDELHLLMPNVSMSTLRRDIKGLEASNEVMSLSGGAIRIQSKTAEIPISTKSTLHVKEKKYIAKLAVKQIKEEDTVYVDSGSTCTFLLEALIKMNINIVTTNTNILNFNEDISANVTLLGGEYNKHISSLSGPLAEENLKKYIFDKSFIGANGIDVKFGITTPSIQESSKKKIICDQTKKTYFLCDSSKYHMSSSVKVVDLNNITIISDKIDEKIAEKTQIIYK</sequence>
<keyword evidence="3" id="KW-0804">Transcription</keyword>
<name>A0A2T4PWN4_9STAP</name>
<dbReference type="Pfam" id="PF00455">
    <property type="entry name" value="DeoRC"/>
    <property type="match status" value="1"/>
</dbReference>
<dbReference type="Gene3D" id="3.40.50.1360">
    <property type="match status" value="1"/>
</dbReference>
<dbReference type="SMART" id="SM00420">
    <property type="entry name" value="HTH_DEOR"/>
    <property type="match status" value="1"/>
</dbReference>
<evidence type="ECO:0000256" key="1">
    <source>
        <dbReference type="ARBA" id="ARBA00022736"/>
    </source>
</evidence>
<dbReference type="InterPro" id="IPR001034">
    <property type="entry name" value="DeoR_HTH"/>
</dbReference>
<dbReference type="SUPFAM" id="SSF46785">
    <property type="entry name" value="Winged helix' DNA-binding domain"/>
    <property type="match status" value="1"/>
</dbReference>
<reference evidence="5 6" key="1">
    <citation type="journal article" date="2016" name="Front. Microbiol.">
        <title>Comprehensive Phylogenetic Analysis of Bovine Non-aureus Staphylococci Species Based on Whole-Genome Sequencing.</title>
        <authorList>
            <person name="Naushad S."/>
            <person name="Barkema H.W."/>
            <person name="Luby C."/>
            <person name="Condas L.A."/>
            <person name="Nobrega D.B."/>
            <person name="Carson D.A."/>
            <person name="De Buck J."/>
        </authorList>
    </citation>
    <scope>NUCLEOTIDE SEQUENCE [LARGE SCALE GENOMIC DNA]</scope>
    <source>
        <strain evidence="5 6">SNUC 2204</strain>
    </source>
</reference>
<protein>
    <submittedName>
        <fullName evidence="5">DeoR/GlpR transcriptional regulator</fullName>
    </submittedName>
</protein>
<dbReference type="Proteomes" id="UP000241209">
    <property type="component" value="Unassembled WGS sequence"/>
</dbReference>
<dbReference type="OrthoDB" id="9798651at2"/>
<evidence type="ECO:0000259" key="4">
    <source>
        <dbReference type="PROSITE" id="PS51000"/>
    </source>
</evidence>
<dbReference type="InterPro" id="IPR037171">
    <property type="entry name" value="NagB/RpiA_transferase-like"/>
</dbReference>
<dbReference type="EMBL" id="PZFK01000002">
    <property type="protein sequence ID" value="PTI30902.1"/>
    <property type="molecule type" value="Genomic_DNA"/>
</dbReference>
<dbReference type="InterPro" id="IPR036390">
    <property type="entry name" value="WH_DNA-bd_sf"/>
</dbReference>
<dbReference type="InterPro" id="IPR050313">
    <property type="entry name" value="Carb_Metab_HTH_regulators"/>
</dbReference>
<dbReference type="SMART" id="SM01134">
    <property type="entry name" value="DeoRC"/>
    <property type="match status" value="1"/>
</dbReference>
<dbReference type="RefSeq" id="WP_107556550.1">
    <property type="nucleotide sequence ID" value="NZ_PZFG01000003.1"/>
</dbReference>
<organism evidence="5 6">
    <name type="scientific">Mammaliicoccus vitulinus</name>
    <dbReference type="NCBI Taxonomy" id="71237"/>
    <lineage>
        <taxon>Bacteria</taxon>
        <taxon>Bacillati</taxon>
        <taxon>Bacillota</taxon>
        <taxon>Bacilli</taxon>
        <taxon>Bacillales</taxon>
        <taxon>Staphylococcaceae</taxon>
        <taxon>Mammaliicoccus</taxon>
    </lineage>
</organism>
<dbReference type="InterPro" id="IPR036388">
    <property type="entry name" value="WH-like_DNA-bd_sf"/>
</dbReference>
<dbReference type="PANTHER" id="PTHR30363:SF44">
    <property type="entry name" value="AGA OPERON TRANSCRIPTIONAL REPRESSOR-RELATED"/>
    <property type="match status" value="1"/>
</dbReference>
<keyword evidence="1" id="KW-0423">Lactose metabolism</keyword>